<feature type="compositionally biased region" description="Basic and acidic residues" evidence="1">
    <location>
        <begin position="17"/>
        <end position="26"/>
    </location>
</feature>
<dbReference type="Proteomes" id="UP000297948">
    <property type="component" value="Unassembled WGS sequence"/>
</dbReference>
<reference evidence="2 3" key="1">
    <citation type="submission" date="2019-03" db="EMBL/GenBank/DDBJ databases">
        <authorList>
            <person name="Gonzalez-Pimentel J.L."/>
        </authorList>
    </citation>
    <scope>NUCLEOTIDE SEQUENCE [LARGE SCALE GENOMIC DNA]</scope>
    <source>
        <strain evidence="2 3">JCM 31289</strain>
    </source>
</reference>
<feature type="region of interest" description="Disordered" evidence="1">
    <location>
        <begin position="1"/>
        <end position="28"/>
    </location>
</feature>
<keyword evidence="3" id="KW-1185">Reference proteome</keyword>
<comment type="caution">
    <text evidence="2">The sequence shown here is derived from an EMBL/GenBank/DDBJ whole genome shotgun (WGS) entry which is preliminary data.</text>
</comment>
<proteinExistence type="predicted"/>
<evidence type="ECO:0000313" key="2">
    <source>
        <dbReference type="EMBL" id="TGA97187.1"/>
    </source>
</evidence>
<name>A0A4Z0GLC0_9ACTN</name>
<dbReference type="OrthoDB" id="3414268at2"/>
<gene>
    <name evidence="2" type="ORF">E4099_23685</name>
</gene>
<sequence length="73" mass="8029">MGAAEPRALRGIAGPGDVRDREEAKASRSAPVIADTVVDDNGSRLVLERRLDRIALDAVWSTATPFRRNDRDR</sequence>
<organism evidence="2 3">
    <name type="scientific">Streptomyces palmae</name>
    <dbReference type="NCBI Taxonomy" id="1701085"/>
    <lineage>
        <taxon>Bacteria</taxon>
        <taxon>Bacillati</taxon>
        <taxon>Actinomycetota</taxon>
        <taxon>Actinomycetes</taxon>
        <taxon>Kitasatosporales</taxon>
        <taxon>Streptomycetaceae</taxon>
        <taxon>Streptomyces</taxon>
    </lineage>
</organism>
<accession>A0A4Z0GLC0</accession>
<dbReference type="EMBL" id="SRID01000278">
    <property type="protein sequence ID" value="TGA97187.1"/>
    <property type="molecule type" value="Genomic_DNA"/>
</dbReference>
<evidence type="ECO:0000313" key="3">
    <source>
        <dbReference type="Proteomes" id="UP000297948"/>
    </source>
</evidence>
<dbReference type="RefSeq" id="WP_135341143.1">
    <property type="nucleotide sequence ID" value="NZ_JBHLTX010000013.1"/>
</dbReference>
<protein>
    <submittedName>
        <fullName evidence="2">Uncharacterized protein</fullName>
    </submittedName>
</protein>
<dbReference type="AlphaFoldDB" id="A0A4Z0GLC0"/>
<evidence type="ECO:0000256" key="1">
    <source>
        <dbReference type="SAM" id="MobiDB-lite"/>
    </source>
</evidence>